<accession>A0ABQ0JCC0</accession>
<dbReference type="InterPro" id="IPR000115">
    <property type="entry name" value="PRibGlycinamide_synth"/>
</dbReference>
<dbReference type="InterPro" id="IPR016185">
    <property type="entry name" value="PreATP-grasp_dom_sf"/>
</dbReference>
<sequence>MNVLIIGAGGREHALGWKVAQNPNVETVFVAPGNAGSALEPKLERCD</sequence>
<gene>
    <name evidence="2" type="ORF">JCM19239_321</name>
</gene>
<evidence type="ECO:0000259" key="1">
    <source>
        <dbReference type="Pfam" id="PF02844"/>
    </source>
</evidence>
<feature type="domain" description="Phosphoribosylglycinamide synthetase N-terminal" evidence="1">
    <location>
        <begin position="1"/>
        <end position="42"/>
    </location>
</feature>
<reference evidence="3" key="1">
    <citation type="submission" date="2014-09" db="EMBL/GenBank/DDBJ databases">
        <title>Vibrio variabilis JCM 19239. (C206) whole genome shotgun sequence.</title>
        <authorList>
            <person name="Sawabe T."/>
            <person name="Meirelles P."/>
            <person name="Nakanishi M."/>
            <person name="Sayaka M."/>
            <person name="Hattori M."/>
            <person name="Ohkuma M."/>
        </authorList>
    </citation>
    <scope>NUCLEOTIDE SEQUENCE [LARGE SCALE GENOMIC DNA]</scope>
    <source>
        <strain evidence="3">JCM 19239</strain>
    </source>
</reference>
<keyword evidence="2" id="KW-0436">Ligase</keyword>
<dbReference type="Proteomes" id="UP000029223">
    <property type="component" value="Unassembled WGS sequence"/>
</dbReference>
<dbReference type="InterPro" id="IPR020562">
    <property type="entry name" value="PRibGlycinamide_synth_N"/>
</dbReference>
<dbReference type="EC" id="6.3.4.13" evidence="2"/>
<dbReference type="Pfam" id="PF02844">
    <property type="entry name" value="GARS_N"/>
    <property type="match status" value="1"/>
</dbReference>
<comment type="caution">
    <text evidence="2">The sequence shown here is derived from an EMBL/GenBank/DDBJ whole genome shotgun (WGS) entry which is preliminary data.</text>
</comment>
<proteinExistence type="predicted"/>
<keyword evidence="3" id="KW-1185">Reference proteome</keyword>
<dbReference type="PANTHER" id="PTHR43472:SF1">
    <property type="entry name" value="PHOSPHORIBOSYLAMINE--GLYCINE LIGASE, CHLOROPLASTIC"/>
    <property type="match status" value="1"/>
</dbReference>
<dbReference type="PANTHER" id="PTHR43472">
    <property type="entry name" value="PHOSPHORIBOSYLAMINE--GLYCINE LIGASE"/>
    <property type="match status" value="1"/>
</dbReference>
<dbReference type="SUPFAM" id="SSF52440">
    <property type="entry name" value="PreATP-grasp domain"/>
    <property type="match status" value="1"/>
</dbReference>
<evidence type="ECO:0000313" key="3">
    <source>
        <dbReference type="Proteomes" id="UP000029223"/>
    </source>
</evidence>
<organism evidence="2 3">
    <name type="scientific">Vibrio variabilis</name>
    <dbReference type="NCBI Taxonomy" id="990271"/>
    <lineage>
        <taxon>Bacteria</taxon>
        <taxon>Pseudomonadati</taxon>
        <taxon>Pseudomonadota</taxon>
        <taxon>Gammaproteobacteria</taxon>
        <taxon>Vibrionales</taxon>
        <taxon>Vibrionaceae</taxon>
        <taxon>Vibrio</taxon>
    </lineage>
</organism>
<dbReference type="EMBL" id="BBMS01000018">
    <property type="protein sequence ID" value="GAL26414.1"/>
    <property type="molecule type" value="Genomic_DNA"/>
</dbReference>
<dbReference type="Gene3D" id="3.40.50.20">
    <property type="match status" value="1"/>
</dbReference>
<protein>
    <submittedName>
        <fullName evidence="2">Phosphoribosylamine-glycine ligase</fullName>
        <ecNumber evidence="2">6.3.4.13</ecNumber>
    </submittedName>
</protein>
<evidence type="ECO:0000313" key="2">
    <source>
        <dbReference type="EMBL" id="GAL26414.1"/>
    </source>
</evidence>
<name>A0ABQ0JCC0_9VIBR</name>
<dbReference type="GO" id="GO:0004637">
    <property type="term" value="F:phosphoribosylamine-glycine ligase activity"/>
    <property type="evidence" value="ECO:0007669"/>
    <property type="project" value="UniProtKB-EC"/>
</dbReference>